<organism evidence="1 2">
    <name type="scientific">Cuscuta campestris</name>
    <dbReference type="NCBI Taxonomy" id="132261"/>
    <lineage>
        <taxon>Eukaryota</taxon>
        <taxon>Viridiplantae</taxon>
        <taxon>Streptophyta</taxon>
        <taxon>Embryophyta</taxon>
        <taxon>Tracheophyta</taxon>
        <taxon>Spermatophyta</taxon>
        <taxon>Magnoliopsida</taxon>
        <taxon>eudicotyledons</taxon>
        <taxon>Gunneridae</taxon>
        <taxon>Pentapetalae</taxon>
        <taxon>asterids</taxon>
        <taxon>lamiids</taxon>
        <taxon>Solanales</taxon>
        <taxon>Convolvulaceae</taxon>
        <taxon>Cuscuteae</taxon>
        <taxon>Cuscuta</taxon>
        <taxon>Cuscuta subgen. Grammica</taxon>
        <taxon>Cuscuta sect. Cleistogrammica</taxon>
    </lineage>
</organism>
<protein>
    <recommendedName>
        <fullName evidence="3">CHCH domain-containing protein</fullName>
    </recommendedName>
</protein>
<dbReference type="EMBL" id="OOIL02003592">
    <property type="protein sequence ID" value="VFQ88642.1"/>
    <property type="molecule type" value="Genomic_DNA"/>
</dbReference>
<dbReference type="AlphaFoldDB" id="A0A484MIK9"/>
<evidence type="ECO:0008006" key="3">
    <source>
        <dbReference type="Google" id="ProtNLM"/>
    </source>
</evidence>
<name>A0A484MIK9_9ASTE</name>
<sequence length="103" mass="11474">MIWIGVRVQAENARIARERANAQPYVLVVRRMAGADAEILFAQASPTQVKDGSPVSAPTSLTTSHGCWSHAKSLLACLDMQRDYKNCKSYFDTLRECLKTKET</sequence>
<gene>
    <name evidence="1" type="ORF">CCAM_LOCUS30418</name>
</gene>
<proteinExistence type="predicted"/>
<evidence type="ECO:0000313" key="2">
    <source>
        <dbReference type="Proteomes" id="UP000595140"/>
    </source>
</evidence>
<accession>A0A484MIK9</accession>
<reference evidence="1 2" key="1">
    <citation type="submission" date="2018-04" db="EMBL/GenBank/DDBJ databases">
        <authorList>
            <person name="Vogel A."/>
        </authorList>
    </citation>
    <scope>NUCLEOTIDE SEQUENCE [LARGE SCALE GENOMIC DNA]</scope>
</reference>
<keyword evidence="2" id="KW-1185">Reference proteome</keyword>
<dbReference type="Proteomes" id="UP000595140">
    <property type="component" value="Unassembled WGS sequence"/>
</dbReference>
<evidence type="ECO:0000313" key="1">
    <source>
        <dbReference type="EMBL" id="VFQ88642.1"/>
    </source>
</evidence>